<dbReference type="Gene3D" id="3.40.50.200">
    <property type="entry name" value="Peptidase S8/S53 domain"/>
    <property type="match status" value="1"/>
</dbReference>
<keyword evidence="1" id="KW-0645">Protease</keyword>
<protein>
    <submittedName>
        <fullName evidence="7">Peptidase S8</fullName>
    </submittedName>
</protein>
<dbReference type="Proteomes" id="UP001501442">
    <property type="component" value="Unassembled WGS sequence"/>
</dbReference>
<dbReference type="InterPro" id="IPR036852">
    <property type="entry name" value="Peptidase_S8/S53_dom_sf"/>
</dbReference>
<dbReference type="PANTHER" id="PTHR14218">
    <property type="entry name" value="PROTEASE S8 TRIPEPTIDYL PEPTIDASE I CLN2"/>
    <property type="match status" value="1"/>
</dbReference>
<dbReference type="InterPro" id="IPR023828">
    <property type="entry name" value="Peptidase_S8_Ser-AS"/>
</dbReference>
<evidence type="ECO:0000256" key="3">
    <source>
        <dbReference type="ARBA" id="ARBA00022825"/>
    </source>
</evidence>
<name>A0ABP8U877_9ACTN</name>
<evidence type="ECO:0000259" key="6">
    <source>
        <dbReference type="PROSITE" id="PS51695"/>
    </source>
</evidence>
<dbReference type="SUPFAM" id="SSF52743">
    <property type="entry name" value="Subtilisin-like"/>
    <property type="match status" value="1"/>
</dbReference>
<dbReference type="InterPro" id="IPR050819">
    <property type="entry name" value="Tripeptidyl-peptidase_I"/>
</dbReference>
<feature type="domain" description="Peptidase S53" evidence="6">
    <location>
        <begin position="85"/>
        <end position="406"/>
    </location>
</feature>
<dbReference type="EMBL" id="BAABHK010000002">
    <property type="protein sequence ID" value="GAA4623574.1"/>
    <property type="molecule type" value="Genomic_DNA"/>
</dbReference>
<dbReference type="RefSeq" id="WP_345430409.1">
    <property type="nucleotide sequence ID" value="NZ_BAABHK010000002.1"/>
</dbReference>
<comment type="caution">
    <text evidence="7">The sequence shown here is derived from an EMBL/GenBank/DDBJ whole genome shotgun (WGS) entry which is preliminary data.</text>
</comment>
<dbReference type="PROSITE" id="PS00138">
    <property type="entry name" value="SUBTILASE_SER"/>
    <property type="match status" value="1"/>
</dbReference>
<keyword evidence="3" id="KW-0720">Serine protease</keyword>
<accession>A0ABP8U877</accession>
<dbReference type="InterPro" id="IPR030400">
    <property type="entry name" value="Sedolisin_dom"/>
</dbReference>
<dbReference type="PANTHER" id="PTHR14218:SF15">
    <property type="entry name" value="TRIPEPTIDYL-PEPTIDASE 1"/>
    <property type="match status" value="1"/>
</dbReference>
<keyword evidence="8" id="KW-1185">Reference proteome</keyword>
<gene>
    <name evidence="7" type="ORF">GCM10023196_020270</name>
</gene>
<evidence type="ECO:0000256" key="2">
    <source>
        <dbReference type="ARBA" id="ARBA00022801"/>
    </source>
</evidence>
<dbReference type="CDD" id="cd04056">
    <property type="entry name" value="Peptidases_S53"/>
    <property type="match status" value="1"/>
</dbReference>
<evidence type="ECO:0000256" key="4">
    <source>
        <dbReference type="SAM" id="MobiDB-lite"/>
    </source>
</evidence>
<sequence>MNRRRSSRHARRRGALLGAAVCAAALLAGGSTRADTGPRPADATAAAPSVRNACGTPSPGRPSCMAVVRTSGTAGPALTATSPVGYGPADLQAAYRLASAAKGSTGQTIAIVDAFDDPNAEADLAVYRRQYGLPPCTEANGCFHKVNQRGAATPLPSPDSGWALEESLDVQMASAVCPNCHILLVEADDNQDESLGASVDTAAALHANAISNSYGEPEYVGVAHMEGHFDHPGIAITASSGDSGLGVGYPAASEHVIAVGGTTLWPADNARGWQETAWWGAGSGCSTQFAKPAWQTDKVCTHRTVADVAAVADPYTGVAVYDTYGVGGWVTVGGTSASSPIIAAVYALAGNAATVNAAAYPYAHRTRLFDVTSGTNASCYPAYLCTAGRGYDGPTGLGTPNGTDAF</sequence>
<evidence type="ECO:0000313" key="8">
    <source>
        <dbReference type="Proteomes" id="UP001501442"/>
    </source>
</evidence>
<dbReference type="InterPro" id="IPR000209">
    <property type="entry name" value="Peptidase_S8/S53_dom"/>
</dbReference>
<evidence type="ECO:0000256" key="5">
    <source>
        <dbReference type="SAM" id="SignalP"/>
    </source>
</evidence>
<organism evidence="7 8">
    <name type="scientific">Actinoallomurus vinaceus</name>
    <dbReference type="NCBI Taxonomy" id="1080074"/>
    <lineage>
        <taxon>Bacteria</taxon>
        <taxon>Bacillati</taxon>
        <taxon>Actinomycetota</taxon>
        <taxon>Actinomycetes</taxon>
        <taxon>Streptosporangiales</taxon>
        <taxon>Thermomonosporaceae</taxon>
        <taxon>Actinoallomurus</taxon>
    </lineage>
</organism>
<dbReference type="InterPro" id="IPR006311">
    <property type="entry name" value="TAT_signal"/>
</dbReference>
<feature type="region of interest" description="Disordered" evidence="4">
    <location>
        <begin position="32"/>
        <end position="61"/>
    </location>
</feature>
<dbReference type="Pfam" id="PF00082">
    <property type="entry name" value="Peptidase_S8"/>
    <property type="match status" value="1"/>
</dbReference>
<dbReference type="PROSITE" id="PS51318">
    <property type="entry name" value="TAT"/>
    <property type="match status" value="1"/>
</dbReference>
<keyword evidence="2" id="KW-0378">Hydrolase</keyword>
<reference evidence="8" key="1">
    <citation type="journal article" date="2019" name="Int. J. Syst. Evol. Microbiol.">
        <title>The Global Catalogue of Microorganisms (GCM) 10K type strain sequencing project: providing services to taxonomists for standard genome sequencing and annotation.</title>
        <authorList>
            <consortium name="The Broad Institute Genomics Platform"/>
            <consortium name="The Broad Institute Genome Sequencing Center for Infectious Disease"/>
            <person name="Wu L."/>
            <person name="Ma J."/>
        </authorList>
    </citation>
    <scope>NUCLEOTIDE SEQUENCE [LARGE SCALE GENOMIC DNA]</scope>
    <source>
        <strain evidence="8">JCM 17939</strain>
    </source>
</reference>
<evidence type="ECO:0000313" key="7">
    <source>
        <dbReference type="EMBL" id="GAA4623574.1"/>
    </source>
</evidence>
<proteinExistence type="predicted"/>
<feature type="signal peptide" evidence="5">
    <location>
        <begin position="1"/>
        <end position="34"/>
    </location>
</feature>
<keyword evidence="5" id="KW-0732">Signal</keyword>
<dbReference type="PROSITE" id="PS51695">
    <property type="entry name" value="SEDOLISIN"/>
    <property type="match status" value="1"/>
</dbReference>
<evidence type="ECO:0000256" key="1">
    <source>
        <dbReference type="ARBA" id="ARBA00022670"/>
    </source>
</evidence>
<feature type="chain" id="PRO_5045274887" evidence="5">
    <location>
        <begin position="35"/>
        <end position="406"/>
    </location>
</feature>